<keyword evidence="2" id="KW-1185">Reference proteome</keyword>
<dbReference type="GeneID" id="71992383"/>
<dbReference type="KEGG" id="ffu:CLAFUR5_12505"/>
<sequence>MSYALYGIFGVTLGANYGEGHEGARQRLLAATHFQDNLAAQQASEDHRMAFAVESMLQQTFDKPNRSTLGGDDLQEGGRHLQELNKLKAVKPKYVQELLHNLPATVNATCKRMLDGIEGPFYA</sequence>
<dbReference type="AlphaFoldDB" id="A0A9Q8UUR1"/>
<protein>
    <submittedName>
        <fullName evidence="1">Uncharacterized protein</fullName>
    </submittedName>
</protein>
<organism evidence="1 2">
    <name type="scientific">Passalora fulva</name>
    <name type="common">Tomato leaf mold</name>
    <name type="synonym">Cladosporium fulvum</name>
    <dbReference type="NCBI Taxonomy" id="5499"/>
    <lineage>
        <taxon>Eukaryota</taxon>
        <taxon>Fungi</taxon>
        <taxon>Dikarya</taxon>
        <taxon>Ascomycota</taxon>
        <taxon>Pezizomycotina</taxon>
        <taxon>Dothideomycetes</taxon>
        <taxon>Dothideomycetidae</taxon>
        <taxon>Mycosphaerellales</taxon>
        <taxon>Mycosphaerellaceae</taxon>
        <taxon>Fulvia</taxon>
    </lineage>
</organism>
<dbReference type="OrthoDB" id="1577640at2759"/>
<dbReference type="EMBL" id="CP090172">
    <property type="protein sequence ID" value="UJO23052.1"/>
    <property type="molecule type" value="Genomic_DNA"/>
</dbReference>
<reference evidence="1" key="2">
    <citation type="journal article" date="2022" name="Microb. Genom.">
        <title>A chromosome-scale genome assembly of the tomato pathogen Cladosporium fulvum reveals a compartmentalized genome architecture and the presence of a dispensable chromosome.</title>
        <authorList>
            <person name="Zaccaron A.Z."/>
            <person name="Chen L.H."/>
            <person name="Samaras A."/>
            <person name="Stergiopoulos I."/>
        </authorList>
    </citation>
    <scope>NUCLEOTIDE SEQUENCE</scope>
    <source>
        <strain evidence="1">Race5_Kim</strain>
    </source>
</reference>
<gene>
    <name evidence="1" type="ORF">CLAFUR5_12505</name>
</gene>
<dbReference type="RefSeq" id="XP_047767418.1">
    <property type="nucleotide sequence ID" value="XM_047911653.1"/>
</dbReference>
<evidence type="ECO:0000313" key="2">
    <source>
        <dbReference type="Proteomes" id="UP000756132"/>
    </source>
</evidence>
<name>A0A9Q8UUR1_PASFU</name>
<accession>A0A9Q8UUR1</accession>
<reference evidence="1" key="1">
    <citation type="submission" date="2021-12" db="EMBL/GenBank/DDBJ databases">
        <authorList>
            <person name="Zaccaron A."/>
            <person name="Stergiopoulos I."/>
        </authorList>
    </citation>
    <scope>NUCLEOTIDE SEQUENCE</scope>
    <source>
        <strain evidence="1">Race5_Kim</strain>
    </source>
</reference>
<evidence type="ECO:0000313" key="1">
    <source>
        <dbReference type="EMBL" id="UJO23052.1"/>
    </source>
</evidence>
<proteinExistence type="predicted"/>
<dbReference type="Proteomes" id="UP000756132">
    <property type="component" value="Chromosome 10"/>
</dbReference>